<dbReference type="PANTHER" id="PTHR35400:SF3">
    <property type="entry name" value="SLL1072 PROTEIN"/>
    <property type="match status" value="1"/>
</dbReference>
<dbReference type="OrthoDB" id="9799703at2"/>
<name>A0A344TUV5_9ACTN</name>
<dbReference type="KEGG" id="sgz:C0216_02320"/>
<sequence>MDREADVTVSESDRLHSQLSRFEDMFPGYRMEIVEGAIVMSPLKPHHNATIWHLWSALKPQMPDQWGFLSDVAIPFDGDNEFCPDLAVIPAAEVAKNLSAYSPDLIELAVEVVSPSSRRNDYDVKPRAYARRGIPHYLVFDPYKAHCVLFWNPGPDGYLGTDTVAYGGTVVVETGIGKLTVDTSGLPVDPSAVSP</sequence>
<dbReference type="GO" id="GO:0004519">
    <property type="term" value="F:endonuclease activity"/>
    <property type="evidence" value="ECO:0007669"/>
    <property type="project" value="UniProtKB-KW"/>
</dbReference>
<dbReference type="Proteomes" id="UP000252004">
    <property type="component" value="Chromosome"/>
</dbReference>
<dbReference type="AlphaFoldDB" id="A0A344TUV5"/>
<feature type="domain" description="Putative restriction endonuclease" evidence="1">
    <location>
        <begin position="22"/>
        <end position="177"/>
    </location>
</feature>
<keyword evidence="2" id="KW-0255">Endonuclease</keyword>
<dbReference type="CDD" id="cd06260">
    <property type="entry name" value="DUF820-like"/>
    <property type="match status" value="1"/>
</dbReference>
<dbReference type="InterPro" id="IPR011335">
    <property type="entry name" value="Restrct_endonuc-II-like"/>
</dbReference>
<evidence type="ECO:0000313" key="3">
    <source>
        <dbReference type="Proteomes" id="UP000252004"/>
    </source>
</evidence>
<accession>A0A344TUV5</accession>
<keyword evidence="3" id="KW-1185">Reference proteome</keyword>
<keyword evidence="2" id="KW-0540">Nuclease</keyword>
<evidence type="ECO:0000313" key="2">
    <source>
        <dbReference type="EMBL" id="AXE22426.1"/>
    </source>
</evidence>
<gene>
    <name evidence="2" type="ORF">C0216_02320</name>
</gene>
<organism evidence="2 3">
    <name type="scientific">Streptomyces globosus</name>
    <dbReference type="NCBI Taxonomy" id="68209"/>
    <lineage>
        <taxon>Bacteria</taxon>
        <taxon>Bacillati</taxon>
        <taxon>Actinomycetota</taxon>
        <taxon>Actinomycetes</taxon>
        <taxon>Kitasatosporales</taxon>
        <taxon>Streptomycetaceae</taxon>
        <taxon>Streptomyces</taxon>
    </lineage>
</organism>
<proteinExistence type="predicted"/>
<dbReference type="EMBL" id="CP030862">
    <property type="protein sequence ID" value="AXE22426.1"/>
    <property type="molecule type" value="Genomic_DNA"/>
</dbReference>
<dbReference type="Pfam" id="PF05685">
    <property type="entry name" value="Uma2"/>
    <property type="match status" value="1"/>
</dbReference>
<dbReference type="Gene3D" id="3.90.1570.10">
    <property type="entry name" value="tt1808, chain A"/>
    <property type="match status" value="1"/>
</dbReference>
<dbReference type="RefSeq" id="WP_114053639.1">
    <property type="nucleotide sequence ID" value="NZ_CP030862.1"/>
</dbReference>
<dbReference type="InterPro" id="IPR012296">
    <property type="entry name" value="Nuclease_put_TT1808"/>
</dbReference>
<evidence type="ECO:0000259" key="1">
    <source>
        <dbReference type="Pfam" id="PF05685"/>
    </source>
</evidence>
<dbReference type="SUPFAM" id="SSF52980">
    <property type="entry name" value="Restriction endonuclease-like"/>
    <property type="match status" value="1"/>
</dbReference>
<dbReference type="InterPro" id="IPR008538">
    <property type="entry name" value="Uma2"/>
</dbReference>
<dbReference type="PANTHER" id="PTHR35400">
    <property type="entry name" value="SLR1083 PROTEIN"/>
    <property type="match status" value="1"/>
</dbReference>
<protein>
    <submittedName>
        <fullName evidence="2">Uma2 family endonuclease</fullName>
    </submittedName>
</protein>
<keyword evidence="2" id="KW-0378">Hydrolase</keyword>
<reference evidence="2 3" key="1">
    <citation type="submission" date="2018-01" db="EMBL/GenBank/DDBJ databases">
        <title>Draft genome Sequence of streptomyces globosus LZH-48.</title>
        <authorList>
            <person name="Ran K."/>
            <person name="Li Z."/>
            <person name="Wei S."/>
            <person name="Dong R."/>
        </authorList>
    </citation>
    <scope>NUCLEOTIDE SEQUENCE [LARGE SCALE GENOMIC DNA]</scope>
    <source>
        <strain evidence="2 3">LZH-48</strain>
    </source>
</reference>